<dbReference type="PANTHER" id="PTHR10579">
    <property type="entry name" value="CALCIUM-ACTIVATED CHLORIDE CHANNEL REGULATOR"/>
    <property type="match status" value="1"/>
</dbReference>
<dbReference type="SUPFAM" id="SSF50729">
    <property type="entry name" value="PH domain-like"/>
    <property type="match status" value="1"/>
</dbReference>
<gene>
    <name evidence="3" type="ORF">BZ3500_MVSOF-1268-A1-R1_CHR1-3G02311</name>
</gene>
<proteinExistence type="predicted"/>
<accession>A0A2X0MTS2</accession>
<feature type="region of interest" description="Disordered" evidence="1">
    <location>
        <begin position="350"/>
        <end position="400"/>
    </location>
</feature>
<dbReference type="Gene3D" id="2.30.29.30">
    <property type="entry name" value="Pleckstrin-homology domain (PH domain)/Phosphotyrosine-binding domain (PTB)"/>
    <property type="match status" value="1"/>
</dbReference>
<dbReference type="EMBL" id="FMWP01000014">
    <property type="protein sequence ID" value="SCZ90848.1"/>
    <property type="molecule type" value="Genomic_DNA"/>
</dbReference>
<feature type="compositionally biased region" description="Low complexity" evidence="1">
    <location>
        <begin position="1"/>
        <end position="26"/>
    </location>
</feature>
<dbReference type="InterPro" id="IPR011993">
    <property type="entry name" value="PH-like_dom_sf"/>
</dbReference>
<evidence type="ECO:0000313" key="4">
    <source>
        <dbReference type="Proteomes" id="UP000249723"/>
    </source>
</evidence>
<organism evidence="3 4">
    <name type="scientific">Microbotryum saponariae</name>
    <dbReference type="NCBI Taxonomy" id="289078"/>
    <lineage>
        <taxon>Eukaryota</taxon>
        <taxon>Fungi</taxon>
        <taxon>Dikarya</taxon>
        <taxon>Basidiomycota</taxon>
        <taxon>Pucciniomycotina</taxon>
        <taxon>Microbotryomycetes</taxon>
        <taxon>Microbotryales</taxon>
        <taxon>Microbotryaceae</taxon>
        <taxon>Microbotryum</taxon>
    </lineage>
</organism>
<feature type="region of interest" description="Disordered" evidence="1">
    <location>
        <begin position="1"/>
        <end position="52"/>
    </location>
</feature>
<dbReference type="OrthoDB" id="299997at2759"/>
<dbReference type="STRING" id="289078.A0A2X0MTS2"/>
<dbReference type="PANTHER" id="PTHR10579:SF43">
    <property type="entry name" value="ZINC FINGER (C3HC4-TYPE RING FINGER) FAMILY PROTEIN"/>
    <property type="match status" value="1"/>
</dbReference>
<dbReference type="Proteomes" id="UP000249723">
    <property type="component" value="Unassembled WGS sequence"/>
</dbReference>
<dbReference type="AlphaFoldDB" id="A0A2X0MTS2"/>
<dbReference type="Gene3D" id="3.40.50.410">
    <property type="entry name" value="von Willebrand factor, type A domain"/>
    <property type="match status" value="1"/>
</dbReference>
<feature type="region of interest" description="Disordered" evidence="1">
    <location>
        <begin position="250"/>
        <end position="295"/>
    </location>
</feature>
<dbReference type="InterPro" id="IPR036465">
    <property type="entry name" value="vWFA_dom_sf"/>
</dbReference>
<dbReference type="InterPro" id="IPR033511">
    <property type="entry name" value="Cdc24/Scd1_PH_dom"/>
</dbReference>
<dbReference type="InterPro" id="IPR002035">
    <property type="entry name" value="VWF_A"/>
</dbReference>
<evidence type="ECO:0000259" key="2">
    <source>
        <dbReference type="PROSITE" id="PS50234"/>
    </source>
</evidence>
<reference evidence="4" key="1">
    <citation type="submission" date="2016-10" db="EMBL/GenBank/DDBJ databases">
        <authorList>
            <person name="Jeantristanb JTB J.-T."/>
            <person name="Ricardo R."/>
        </authorList>
    </citation>
    <scope>NUCLEOTIDE SEQUENCE [LARGE SCALE GENOMIC DNA]</scope>
</reference>
<dbReference type="InterPro" id="IPR051266">
    <property type="entry name" value="CLCR"/>
</dbReference>
<feature type="compositionally biased region" description="Low complexity" evidence="1">
    <location>
        <begin position="580"/>
        <end position="625"/>
    </location>
</feature>
<dbReference type="PROSITE" id="PS50234">
    <property type="entry name" value="VWFA"/>
    <property type="match status" value="1"/>
</dbReference>
<feature type="region of interest" description="Disordered" evidence="1">
    <location>
        <begin position="568"/>
        <end position="653"/>
    </location>
</feature>
<evidence type="ECO:0000256" key="1">
    <source>
        <dbReference type="SAM" id="MobiDB-lite"/>
    </source>
</evidence>
<evidence type="ECO:0000313" key="3">
    <source>
        <dbReference type="EMBL" id="SCZ90848.1"/>
    </source>
</evidence>
<feature type="compositionally biased region" description="Polar residues" evidence="1">
    <location>
        <begin position="35"/>
        <end position="52"/>
    </location>
</feature>
<feature type="compositionally biased region" description="Polar residues" evidence="1">
    <location>
        <begin position="639"/>
        <end position="653"/>
    </location>
</feature>
<dbReference type="GO" id="GO:0005085">
    <property type="term" value="F:guanyl-nucleotide exchange factor activity"/>
    <property type="evidence" value="ECO:0007669"/>
    <property type="project" value="InterPro"/>
</dbReference>
<feature type="region of interest" description="Disordered" evidence="1">
    <location>
        <begin position="217"/>
        <end position="238"/>
    </location>
</feature>
<feature type="domain" description="VWFA" evidence="2">
    <location>
        <begin position="675"/>
        <end position="865"/>
    </location>
</feature>
<sequence length="1203" mass="130124">MSGPYLSPALPRRPRSSSGSSTAATAQRFIAATFGSRNRPSTSDGHSSMSHHVNSIHKYVNGSSAHPSSQVHPFQDLNSGAAVPSSSLLITDDGDEGPECPICVEPLSHRLQGEKAHVTPVCGHQLLGKYATSGRDCGVQWLYMQKFKADTFCLSKNADHECFRQVYGDVTQARLRKASLGLCGICRSDMRLDESGDCGPVRKNKFAALTGTGPLGGDADSMLSSALGSRRSEHGQEDDDLVQIPLGGELETPLHSARTSQGTTSSSGTLLGRRESSTTAKPAPSISGRSPRGFHLGQDIIQPVISVRAEHPAIVRGGWEDSDKHHLTCMVTIEMPSRWPTPDPRSVYLPPGPLEEGRPLHTRSGSGLYAQPHGDASHSRSNSGQSWMGPHERALSSPPSSIHSAFAFASTMATNTEHDNHEMNEQVQDLKTRMTDWKGHSLDEFGALKLFNLISVRKDANTRDFLVYLFSEAIIFVNEEHRRGLAHKIVDGLSGQGDRLRLKGRVYVRHIDLVVDTSSMTTYSLTVIMSDDALDEFVLTFRDRMTLERWQKYLTSLINCHKLPTSPNYHLQSAPPPAPSSGARSRAMVNSSSNESNSSAGGSAESWGTGGYRSSSSGFTRTGGTAPSTVGSCMIPEEGSTSPRPRTRAQSSDYPSNISVAALSLAGPREFTSLDLMLILSVPVSGPNHLKIGILRNTLDFIIQNVGPRTRIAIVTFSAGDGARGLLRKTPFLAVGKQEGRRRLDAVVAELGKGRGECEALVEHQEDRVNVVTACNVALDITLQRKVKSALTGMILMNDGKDGAQKQHMDLVMARAEATAVPIHTIGWGRSHDPSSLWLLSNHTGGSYTFVKDFYELRETMAGCVGGILSIAATNVRLHISVPETRWLRIRKASGAPNAIVSSAGTDVDVDIGELRFSERKELLIEIEMSFSGFESGREPAATGKPPPRTEANNATDAFFLQNVGMNPSVLENYESNNNSEGDYESMPDEIALFEVNAAYRDPAAGISLSRLHSPTVLTVAIVNSDGTPSARLTSKSSDPEIIRRRMELLTSDMLSRALLLVTRKNEVQARRLLEETKRIISTISGTLVNSSAPLAPGSPGACTAALPTGLSAKQRRLWIAATCFAETTLAACAEDVSRVLDGCAEGSDAFTQHVRYVAAQSTVVLRDQRAFTNQSATERLFFSADHAVWLAARSRDWVSCSY</sequence>
<protein>
    <submittedName>
        <fullName evidence="3">BZ3500_MvSof-1268-A1-R1_Chr1-3g02311 protein</fullName>
    </submittedName>
</protein>
<dbReference type="CDD" id="cd13246">
    <property type="entry name" value="PH_Scd1"/>
    <property type="match status" value="1"/>
</dbReference>
<feature type="compositionally biased region" description="Low complexity" evidence="1">
    <location>
        <begin position="258"/>
        <end position="271"/>
    </location>
</feature>
<name>A0A2X0MTS2_9BASI</name>
<dbReference type="Pfam" id="PF15411">
    <property type="entry name" value="PH_10"/>
    <property type="match status" value="1"/>
</dbReference>
<dbReference type="SUPFAM" id="SSF53300">
    <property type="entry name" value="vWA-like"/>
    <property type="match status" value="1"/>
</dbReference>
<keyword evidence="4" id="KW-1185">Reference proteome</keyword>